<evidence type="ECO:0000256" key="2">
    <source>
        <dbReference type="SAM" id="SignalP"/>
    </source>
</evidence>
<dbReference type="EMBL" id="JAOYEY010000043">
    <property type="protein sequence ID" value="MCV9886990.1"/>
    <property type="molecule type" value="Genomic_DNA"/>
</dbReference>
<evidence type="ECO:0000259" key="3">
    <source>
        <dbReference type="PROSITE" id="PS51782"/>
    </source>
</evidence>
<name>A0ABT3DIV4_9BACI</name>
<feature type="chain" id="PRO_5045406488" evidence="2">
    <location>
        <begin position="23"/>
        <end position="245"/>
    </location>
</feature>
<organism evidence="4 5">
    <name type="scientific">Metabacillus halosaccharovorans</name>
    <dbReference type="NCBI Taxonomy" id="930124"/>
    <lineage>
        <taxon>Bacteria</taxon>
        <taxon>Bacillati</taxon>
        <taxon>Bacillota</taxon>
        <taxon>Bacilli</taxon>
        <taxon>Bacillales</taxon>
        <taxon>Bacillaceae</taxon>
        <taxon>Metabacillus</taxon>
    </lineage>
</organism>
<dbReference type="PROSITE" id="PS51782">
    <property type="entry name" value="LYSM"/>
    <property type="match status" value="2"/>
</dbReference>
<dbReference type="CDD" id="cd22786">
    <property type="entry name" value="DPBB_YuiC-like"/>
    <property type="match status" value="1"/>
</dbReference>
<gene>
    <name evidence="4" type="ORF">OIH86_15225</name>
</gene>
<evidence type="ECO:0000313" key="4">
    <source>
        <dbReference type="EMBL" id="MCV9886990.1"/>
    </source>
</evidence>
<dbReference type="Pfam" id="PF01476">
    <property type="entry name" value="LysM"/>
    <property type="match status" value="2"/>
</dbReference>
<dbReference type="Proteomes" id="UP001526147">
    <property type="component" value="Unassembled WGS sequence"/>
</dbReference>
<feature type="signal peptide" evidence="2">
    <location>
        <begin position="1"/>
        <end position="22"/>
    </location>
</feature>
<dbReference type="SUPFAM" id="SSF50685">
    <property type="entry name" value="Barwin-like endoglucanases"/>
    <property type="match status" value="1"/>
</dbReference>
<dbReference type="CDD" id="cd00118">
    <property type="entry name" value="LysM"/>
    <property type="match status" value="2"/>
</dbReference>
<reference evidence="4 5" key="1">
    <citation type="submission" date="2022-10" db="EMBL/GenBank/DDBJ databases">
        <title>Draft genome assembly of moderately radiation resistant bacterium Metabacillus halosaccharovorans.</title>
        <authorList>
            <person name="Pal S."/>
            <person name="Gopinathan A."/>
        </authorList>
    </citation>
    <scope>NUCLEOTIDE SEQUENCE [LARGE SCALE GENOMIC DNA]</scope>
    <source>
        <strain evidence="4 5">VITHBRA001</strain>
    </source>
</reference>
<dbReference type="Pfam" id="PF06725">
    <property type="entry name" value="3D"/>
    <property type="match status" value="1"/>
</dbReference>
<dbReference type="InterPro" id="IPR036908">
    <property type="entry name" value="RlpA-like_sf"/>
</dbReference>
<protein>
    <submittedName>
        <fullName evidence="4">LysM peptidoglycan-binding domain-containing protein</fullName>
    </submittedName>
</protein>
<dbReference type="PANTHER" id="PTHR39160:SF6">
    <property type="entry name" value="CELL WALL-BINDING PROTEIN YOCH"/>
    <property type="match status" value="1"/>
</dbReference>
<dbReference type="InterPro" id="IPR010611">
    <property type="entry name" value="3D_dom"/>
</dbReference>
<sequence>MKRKLISFITFASLTAGFSVQAAAEEITVKEGDTLWDIAEQNEVEVEHIKEWNNLSSDKILPEDQLVLNDSHEVKLGDTLWDIAEEHEVDIDELEQWNDLDSHIIKPGEELQIKHSETKKDTTEPAATTVKKVQKVKNTETTETEQEPEGQEMTVTATAYTANCEGCSGTTATGIDLNANPDKKVIAVDPSVIPLGSTVEVEGYGTAVAGDTGGAIKGNKIDVFIPSKSDAVNWGRKKVKIKVLD</sequence>
<accession>A0ABT3DIV4</accession>
<dbReference type="RefSeq" id="WP_264143460.1">
    <property type="nucleotide sequence ID" value="NZ_JAOYEY010000043.1"/>
</dbReference>
<dbReference type="PANTHER" id="PTHR39160">
    <property type="entry name" value="CELL WALL-BINDING PROTEIN YOCH"/>
    <property type="match status" value="1"/>
</dbReference>
<dbReference type="InterPro" id="IPR051933">
    <property type="entry name" value="Resuscitation_pf_RpfB"/>
</dbReference>
<feature type="domain" description="LysM" evidence="3">
    <location>
        <begin position="25"/>
        <end position="68"/>
    </location>
</feature>
<dbReference type="Gene3D" id="3.10.350.10">
    <property type="entry name" value="LysM domain"/>
    <property type="match status" value="2"/>
</dbReference>
<dbReference type="InterPro" id="IPR036779">
    <property type="entry name" value="LysM_dom_sf"/>
</dbReference>
<evidence type="ECO:0000256" key="1">
    <source>
        <dbReference type="ARBA" id="ARBA00022729"/>
    </source>
</evidence>
<dbReference type="SUPFAM" id="SSF54106">
    <property type="entry name" value="LysM domain"/>
    <property type="match status" value="2"/>
</dbReference>
<evidence type="ECO:0000313" key="5">
    <source>
        <dbReference type="Proteomes" id="UP001526147"/>
    </source>
</evidence>
<keyword evidence="1 2" id="KW-0732">Signal</keyword>
<comment type="caution">
    <text evidence="4">The sequence shown here is derived from an EMBL/GenBank/DDBJ whole genome shotgun (WGS) entry which is preliminary data.</text>
</comment>
<keyword evidence="5" id="KW-1185">Reference proteome</keyword>
<feature type="domain" description="LysM" evidence="3">
    <location>
        <begin position="70"/>
        <end position="113"/>
    </location>
</feature>
<dbReference type="SMART" id="SM00257">
    <property type="entry name" value="LysM"/>
    <property type="match status" value="2"/>
</dbReference>
<dbReference type="InterPro" id="IPR018392">
    <property type="entry name" value="LysM"/>
</dbReference>
<proteinExistence type="predicted"/>